<sequence>MKYAISLLIPDVPTWVKNSLKKERYLVSYLMKRSKPDLEKLSQKPQVSGKNGEDSRSGDIQLNIMEKNGEGSLPKSRWSYG</sequence>
<dbReference type="Proteomes" id="UP000054359">
    <property type="component" value="Unassembled WGS sequence"/>
</dbReference>
<evidence type="ECO:0000256" key="1">
    <source>
        <dbReference type="SAM" id="MobiDB-lite"/>
    </source>
</evidence>
<feature type="non-terminal residue" evidence="2">
    <location>
        <position position="81"/>
    </location>
</feature>
<name>A0A087TG93_STEMI</name>
<accession>A0A087TG93</accession>
<evidence type="ECO:0000313" key="2">
    <source>
        <dbReference type="EMBL" id="KFM64132.1"/>
    </source>
</evidence>
<dbReference type="EMBL" id="KK115080">
    <property type="protein sequence ID" value="KFM64132.1"/>
    <property type="molecule type" value="Genomic_DNA"/>
</dbReference>
<gene>
    <name evidence="2" type="ORF">X975_23484</name>
</gene>
<dbReference type="AlphaFoldDB" id="A0A087TG93"/>
<organism evidence="2 3">
    <name type="scientific">Stegodyphus mimosarum</name>
    <name type="common">African social velvet spider</name>
    <dbReference type="NCBI Taxonomy" id="407821"/>
    <lineage>
        <taxon>Eukaryota</taxon>
        <taxon>Metazoa</taxon>
        <taxon>Ecdysozoa</taxon>
        <taxon>Arthropoda</taxon>
        <taxon>Chelicerata</taxon>
        <taxon>Arachnida</taxon>
        <taxon>Araneae</taxon>
        <taxon>Araneomorphae</taxon>
        <taxon>Entelegynae</taxon>
        <taxon>Eresoidea</taxon>
        <taxon>Eresidae</taxon>
        <taxon>Stegodyphus</taxon>
    </lineage>
</organism>
<protein>
    <submittedName>
        <fullName evidence="2">Uncharacterized protein</fullName>
    </submittedName>
</protein>
<proteinExistence type="predicted"/>
<feature type="region of interest" description="Disordered" evidence="1">
    <location>
        <begin position="38"/>
        <end position="81"/>
    </location>
</feature>
<dbReference type="OrthoDB" id="6418703at2759"/>
<keyword evidence="3" id="KW-1185">Reference proteome</keyword>
<reference evidence="2 3" key="1">
    <citation type="submission" date="2013-11" db="EMBL/GenBank/DDBJ databases">
        <title>Genome sequencing of Stegodyphus mimosarum.</title>
        <authorList>
            <person name="Bechsgaard J."/>
        </authorList>
    </citation>
    <scope>NUCLEOTIDE SEQUENCE [LARGE SCALE GENOMIC DNA]</scope>
</reference>
<evidence type="ECO:0000313" key="3">
    <source>
        <dbReference type="Proteomes" id="UP000054359"/>
    </source>
</evidence>